<dbReference type="PANTHER" id="PTHR11908:SF132">
    <property type="entry name" value="ALDEHYDE OXIDASE 1-RELATED"/>
    <property type="match status" value="1"/>
</dbReference>
<reference evidence="4" key="1">
    <citation type="journal article" date="2014" name="Int. J. Syst. Evol. Microbiol.">
        <title>Complete genome sequence of Corynebacterium casei LMG S-19264T (=DSM 44701T), isolated from a smear-ripened cheese.</title>
        <authorList>
            <consortium name="US DOE Joint Genome Institute (JGI-PGF)"/>
            <person name="Walter F."/>
            <person name="Albersmeier A."/>
            <person name="Kalinowski J."/>
            <person name="Ruckert C."/>
        </authorList>
    </citation>
    <scope>NUCLEOTIDE SEQUENCE</scope>
    <source>
        <strain evidence="4">VKM Ac-2007</strain>
    </source>
</reference>
<dbReference type="Pfam" id="PF01315">
    <property type="entry name" value="Ald_Xan_dh_C"/>
    <property type="match status" value="1"/>
</dbReference>
<dbReference type="SMART" id="SM01008">
    <property type="entry name" value="Ald_Xan_dh_C"/>
    <property type="match status" value="1"/>
</dbReference>
<evidence type="ECO:0000313" key="4">
    <source>
        <dbReference type="EMBL" id="GLK12246.1"/>
    </source>
</evidence>
<evidence type="ECO:0000259" key="3">
    <source>
        <dbReference type="SMART" id="SM01008"/>
    </source>
</evidence>
<dbReference type="Pfam" id="PF20256">
    <property type="entry name" value="MoCoBD_2"/>
    <property type="match status" value="2"/>
</dbReference>
<dbReference type="SUPFAM" id="SSF54665">
    <property type="entry name" value="CO dehydrogenase molybdoprotein N-domain-like"/>
    <property type="match status" value="1"/>
</dbReference>
<dbReference type="RefSeq" id="WP_271220584.1">
    <property type="nucleotide sequence ID" value="NZ_BAAAVD010000004.1"/>
</dbReference>
<organism evidence="4 5">
    <name type="scientific">Streptosporangium carneum</name>
    <dbReference type="NCBI Taxonomy" id="47481"/>
    <lineage>
        <taxon>Bacteria</taxon>
        <taxon>Bacillati</taxon>
        <taxon>Actinomycetota</taxon>
        <taxon>Actinomycetes</taxon>
        <taxon>Streptosporangiales</taxon>
        <taxon>Streptosporangiaceae</taxon>
        <taxon>Streptosporangium</taxon>
    </lineage>
</organism>
<dbReference type="GO" id="GO:0016491">
    <property type="term" value="F:oxidoreductase activity"/>
    <property type="evidence" value="ECO:0007669"/>
    <property type="project" value="UniProtKB-KW"/>
</dbReference>
<protein>
    <submittedName>
        <fullName evidence="4">Xanthine dehydrogenase</fullName>
    </submittedName>
</protein>
<accession>A0A9W6I6D5</accession>
<comment type="caution">
    <text evidence="4">The sequence shown here is derived from an EMBL/GenBank/DDBJ whole genome shotgun (WGS) entry which is preliminary data.</text>
</comment>
<keyword evidence="1" id="KW-0500">Molybdenum</keyword>
<proteinExistence type="predicted"/>
<dbReference type="GO" id="GO:0005506">
    <property type="term" value="F:iron ion binding"/>
    <property type="evidence" value="ECO:0007669"/>
    <property type="project" value="InterPro"/>
</dbReference>
<dbReference type="Gene3D" id="3.30.365.10">
    <property type="entry name" value="Aldehyde oxidase/xanthine dehydrogenase, molybdopterin binding domain"/>
    <property type="match status" value="4"/>
</dbReference>
<dbReference type="AlphaFoldDB" id="A0A9W6I6D5"/>
<evidence type="ECO:0000313" key="5">
    <source>
        <dbReference type="Proteomes" id="UP001143474"/>
    </source>
</evidence>
<sequence>MSTTTTPPTTLPAREATPYVGSALDRVEGLEKVTGQARYAFEYSPDDLAYAVPVQATVARGKIRTVDVDAAVKLPGVIAAIWHGNAPRLAPPENAELAVLQSREVAYRGQYVAVVVAETLENAREAARLLRVDYQVEEHDVELRADHPEMYRPERVNPAYPADTEQGEPDAALAEAQVVVDEIYSTPAEHNNPMEPHATVAVWDGDGLTLYDSTQGASSVRDTVAPLFGLPPGNVRVVSPHVGGGFGSKGMPLSPVVLAALAAKHAGRPVKLAVTRQQMFAVTGYRTPTIQRVRLGADTEGRLSVIVHDAFEQSSRIREFAEQTATPTRMMYAAPNRRTTHRLVRLDVPTPSWMRAPGETPGMFALESALDELAVACGVDPVELRVRNEPDADPESGLPFSSRNLVACLREGARRFGWAERDPAPGIRRRDGLLVGTGVAASTYPVYRVPSRATARAEWDGTFSVRIAATDIGTGARTVLTQIAADTLRASPERISVEIGDSALPDASVAGGSMGTASWGTAVVRACEALTEELDRRGGEVPEEGLEVSADTAREVGAKRRFAQHAFGAQFAEVGVDPDTGETRVLRLLGVFAAGRIVNPKTARSQFIGGMTMGLSMALFEESVMDREFGDYLNHDFAQYHIAACADVRDVEAVWIEEDDPHLNPMGAKGIGEIGIVGTAAAVANAVYHATGVRVRDLPIRLDRLVR</sequence>
<keyword evidence="2" id="KW-0560">Oxidoreductase</keyword>
<dbReference type="InterPro" id="IPR000674">
    <property type="entry name" value="Ald_Oxase/Xan_DH_a/b"/>
</dbReference>
<dbReference type="PANTHER" id="PTHR11908">
    <property type="entry name" value="XANTHINE DEHYDROGENASE"/>
    <property type="match status" value="1"/>
</dbReference>
<dbReference type="InterPro" id="IPR008274">
    <property type="entry name" value="AldOxase/xan_DH_MoCoBD1"/>
</dbReference>
<dbReference type="InterPro" id="IPR046867">
    <property type="entry name" value="AldOxase/xan_DH_MoCoBD2"/>
</dbReference>
<dbReference type="EMBL" id="BSEV01000015">
    <property type="protein sequence ID" value="GLK12246.1"/>
    <property type="molecule type" value="Genomic_DNA"/>
</dbReference>
<name>A0A9W6I6D5_9ACTN</name>
<dbReference type="Gene3D" id="3.90.1170.50">
    <property type="entry name" value="Aldehyde oxidase/xanthine dehydrogenase, a/b hammerhead"/>
    <property type="match status" value="1"/>
</dbReference>
<feature type="domain" description="Aldehyde oxidase/xanthine dehydrogenase a/b hammerhead" evidence="3">
    <location>
        <begin position="34"/>
        <end position="138"/>
    </location>
</feature>
<dbReference type="InterPro" id="IPR037165">
    <property type="entry name" value="AldOxase/xan_DH_Mopterin-bd_sf"/>
</dbReference>
<dbReference type="Pfam" id="PF02738">
    <property type="entry name" value="MoCoBD_1"/>
    <property type="match status" value="1"/>
</dbReference>
<dbReference type="SUPFAM" id="SSF56003">
    <property type="entry name" value="Molybdenum cofactor-binding domain"/>
    <property type="match status" value="1"/>
</dbReference>
<reference evidence="4" key="2">
    <citation type="submission" date="2023-01" db="EMBL/GenBank/DDBJ databases">
        <authorList>
            <person name="Sun Q."/>
            <person name="Evtushenko L."/>
        </authorList>
    </citation>
    <scope>NUCLEOTIDE SEQUENCE</scope>
    <source>
        <strain evidence="4">VKM Ac-2007</strain>
    </source>
</reference>
<dbReference type="Proteomes" id="UP001143474">
    <property type="component" value="Unassembled WGS sequence"/>
</dbReference>
<dbReference type="InterPro" id="IPR016208">
    <property type="entry name" value="Ald_Oxase/xanthine_DH-like"/>
</dbReference>
<keyword evidence="5" id="KW-1185">Reference proteome</keyword>
<gene>
    <name evidence="4" type="ORF">GCM10017600_56550</name>
</gene>
<dbReference type="InterPro" id="IPR036856">
    <property type="entry name" value="Ald_Oxase/Xan_DH_a/b_sf"/>
</dbReference>
<evidence type="ECO:0000256" key="1">
    <source>
        <dbReference type="ARBA" id="ARBA00022505"/>
    </source>
</evidence>
<evidence type="ECO:0000256" key="2">
    <source>
        <dbReference type="ARBA" id="ARBA00023002"/>
    </source>
</evidence>